<dbReference type="Pfam" id="PF13454">
    <property type="entry name" value="NAD_binding_9"/>
    <property type="match status" value="1"/>
</dbReference>
<name>A0ABR7TAK8_9LACT</name>
<dbReference type="RefSeq" id="WP_023177832.1">
    <property type="nucleotide sequence ID" value="NZ_WNJQ01000002.1"/>
</dbReference>
<dbReference type="EMBL" id="WNJQ01000002">
    <property type="protein sequence ID" value="MBC9824805.1"/>
    <property type="molecule type" value="Genomic_DNA"/>
</dbReference>
<dbReference type="PANTHER" id="PTHR40254">
    <property type="entry name" value="BLR0577 PROTEIN"/>
    <property type="match status" value="1"/>
</dbReference>
<accession>A0ABR7TAK8</accession>
<protein>
    <recommendedName>
        <fullName evidence="1">FAD-dependent urate hydroxylase HpyO/Asp monooxygenase CreE-like FAD/NAD(P)-binding domain-containing protein</fullName>
    </recommendedName>
</protein>
<reference evidence="2 3" key="1">
    <citation type="journal article" date="2020" name="Microorganisms">
        <title>New Insight into Antimicrobial Compounds from Food and Marine-Sourced Carnobacterium Species through Phenotype and Genome Analyses.</title>
        <authorList>
            <person name="Begrem S."/>
            <person name="Ivaniuk F."/>
            <person name="Gigout-Chevalier F."/>
            <person name="Kolypczuk L."/>
            <person name="Bonnetot S."/>
            <person name="Leroi F."/>
            <person name="Grovel O."/>
            <person name="Delbarre-Ladrat C."/>
            <person name="Passerini D."/>
        </authorList>
    </citation>
    <scope>NUCLEOTIDE SEQUENCE [LARGE SCALE GENOMIC DNA]</scope>
    <source>
        <strain evidence="2 3">MIP2551</strain>
    </source>
</reference>
<proteinExistence type="predicted"/>
<organism evidence="2 3">
    <name type="scientific">Carnobacterium inhibens</name>
    <dbReference type="NCBI Taxonomy" id="147709"/>
    <lineage>
        <taxon>Bacteria</taxon>
        <taxon>Bacillati</taxon>
        <taxon>Bacillota</taxon>
        <taxon>Bacilli</taxon>
        <taxon>Lactobacillales</taxon>
        <taxon>Carnobacteriaceae</taxon>
        <taxon>Carnobacterium</taxon>
    </lineage>
</organism>
<dbReference type="InterPro" id="IPR036188">
    <property type="entry name" value="FAD/NAD-bd_sf"/>
</dbReference>
<gene>
    <name evidence="2" type="ORF">GLO26_03040</name>
</gene>
<sequence length="499" mass="57548">MDIAIVGAGISGSNVLKSLITHPNFQADDLIDVYEPRQSLGSGLPYEPTDDESIMLNTSSDVLSVDENNELDFTEWLEHHFKEPTNFEQLVSRPHYGKYLVERFSPFYTHEQVRHVQNTVVDVEVLDAATKEPADDTQDGNFVYRIKTEDGWQDSVYDAVFFSVGHPEYNDFYDLKGTENYILNPYPMKEKLANFDNNQKISVVGSGATGVDLMRFFMSNYELEQPLTFYDLKEPFYCVAIPYEKDDFTYHLTKNWVEEQKEVHGGFIPLQVILDTIKDDLKQENAEPMAVYNRYKSGTLDVFRKAFDMKDQELAAVQKYAANSVPNLPHLYNALSGEDQQEYMKNYYQIMLFFKTKVPYYSYQWLFELIDAGKVETVAGLKEVNVLENGRFQFVTEDSEAEADIVVNATGFINNIEILTKHSELIKNLFHRRLIMPHVNGKFILVDWPQCRVLNQQYGRMDNLFFLGVLIGGTQHENNDAGQTIQQAQYTAKAFMDER</sequence>
<dbReference type="Gene3D" id="3.50.50.60">
    <property type="entry name" value="FAD/NAD(P)-binding domain"/>
    <property type="match status" value="1"/>
</dbReference>
<keyword evidence="3" id="KW-1185">Reference proteome</keyword>
<dbReference type="InterPro" id="IPR038732">
    <property type="entry name" value="HpyO/CreE_NAD-binding"/>
</dbReference>
<feature type="domain" description="FAD-dependent urate hydroxylase HpyO/Asp monooxygenase CreE-like FAD/NAD(P)-binding" evidence="1">
    <location>
        <begin position="4"/>
        <end position="166"/>
    </location>
</feature>
<dbReference type="InterPro" id="IPR052189">
    <property type="entry name" value="L-asp_N-monooxygenase_NS-form"/>
</dbReference>
<dbReference type="PANTHER" id="PTHR40254:SF1">
    <property type="entry name" value="BLR0577 PROTEIN"/>
    <property type="match status" value="1"/>
</dbReference>
<dbReference type="SUPFAM" id="SSF51905">
    <property type="entry name" value="FAD/NAD(P)-binding domain"/>
    <property type="match status" value="1"/>
</dbReference>
<evidence type="ECO:0000313" key="2">
    <source>
        <dbReference type="EMBL" id="MBC9824805.1"/>
    </source>
</evidence>
<evidence type="ECO:0000259" key="1">
    <source>
        <dbReference type="Pfam" id="PF13454"/>
    </source>
</evidence>
<dbReference type="Proteomes" id="UP000638836">
    <property type="component" value="Unassembled WGS sequence"/>
</dbReference>
<evidence type="ECO:0000313" key="3">
    <source>
        <dbReference type="Proteomes" id="UP000638836"/>
    </source>
</evidence>
<comment type="caution">
    <text evidence="2">The sequence shown here is derived from an EMBL/GenBank/DDBJ whole genome shotgun (WGS) entry which is preliminary data.</text>
</comment>